<gene>
    <name evidence="2" type="ORF">C1S70_30720</name>
</gene>
<sequence length="84" mass="8852">MAGAAIATVSTKLPSAAPQPRLPKPPLPEWPAPEWTDIPCILFSAIGCPDPNSRSCAQALAPTIRPETNFGHPLFPEGGAPQRK</sequence>
<protein>
    <submittedName>
        <fullName evidence="2">Uncharacterized protein</fullName>
    </submittedName>
</protein>
<evidence type="ECO:0000313" key="3">
    <source>
        <dbReference type="Proteomes" id="UP000236268"/>
    </source>
</evidence>
<geneLocation type="plasmid" evidence="2">
    <name>p41unnamed</name>
</geneLocation>
<evidence type="ECO:0000313" key="2">
    <source>
        <dbReference type="EMBL" id="PNQ95104.1"/>
    </source>
</evidence>
<dbReference type="EMBL" id="POWG01000061">
    <property type="protein sequence ID" value="PNQ95104.1"/>
    <property type="molecule type" value="Genomic_DNA"/>
</dbReference>
<feature type="compositionally biased region" description="Pro residues" evidence="1">
    <location>
        <begin position="20"/>
        <end position="30"/>
    </location>
</feature>
<keyword evidence="2" id="KW-0614">Plasmid</keyword>
<feature type="region of interest" description="Disordered" evidence="1">
    <location>
        <begin position="1"/>
        <end position="30"/>
    </location>
</feature>
<name>A0A2K1FRG7_9PROT</name>
<reference evidence="2 3" key="1">
    <citation type="submission" date="2018-01" db="EMBL/GenBank/DDBJ databases">
        <title>Whole genome sequence of Azospirillum brasilense REC3 isolated from strawberry roots.</title>
        <authorList>
            <person name="Fontana C.A."/>
            <person name="Salazar S.M."/>
            <person name="Bassi D."/>
            <person name="Puglisi E."/>
            <person name="Lovaisa N.C."/>
            <person name="Toffoli L.M."/>
            <person name="Pedraza R."/>
            <person name="Cocconcelli P.S."/>
        </authorList>
    </citation>
    <scope>NUCLEOTIDE SEQUENCE [LARGE SCALE GENOMIC DNA]</scope>
    <source>
        <strain evidence="2 3">REC3</strain>
        <plasmid evidence="2">p41unnamed</plasmid>
    </source>
</reference>
<dbReference type="AlphaFoldDB" id="A0A2K1FRG7"/>
<proteinExistence type="predicted"/>
<dbReference type="Proteomes" id="UP000236268">
    <property type="component" value="Unassembled WGS sequence"/>
</dbReference>
<organism evidence="2 3">
    <name type="scientific">Azospirillum argentinense</name>
    <dbReference type="NCBI Taxonomy" id="2970906"/>
    <lineage>
        <taxon>Bacteria</taxon>
        <taxon>Pseudomonadati</taxon>
        <taxon>Pseudomonadota</taxon>
        <taxon>Alphaproteobacteria</taxon>
        <taxon>Rhodospirillales</taxon>
        <taxon>Azospirillaceae</taxon>
        <taxon>Azospirillum</taxon>
    </lineage>
</organism>
<evidence type="ECO:0000256" key="1">
    <source>
        <dbReference type="SAM" id="MobiDB-lite"/>
    </source>
</evidence>
<accession>A0A2K1FRG7</accession>
<comment type="caution">
    <text evidence="2">The sequence shown here is derived from an EMBL/GenBank/DDBJ whole genome shotgun (WGS) entry which is preliminary data.</text>
</comment>